<dbReference type="InterPro" id="IPR036188">
    <property type="entry name" value="FAD/NAD-bd_sf"/>
</dbReference>
<dbReference type="InterPro" id="IPR050703">
    <property type="entry name" value="Flavin_MAO"/>
</dbReference>
<dbReference type="WBParaSite" id="MBELARI_LOCUS4980">
    <property type="protein sequence ID" value="MBELARI_LOCUS4980"/>
    <property type="gene ID" value="MBELARI_LOCUS4980"/>
</dbReference>
<dbReference type="InterPro" id="IPR002937">
    <property type="entry name" value="Amino_oxidase"/>
</dbReference>
<keyword evidence="7" id="KW-0274">FAD</keyword>
<dbReference type="SUPFAM" id="SSF51905">
    <property type="entry name" value="FAD/NAD(P)-binding domain"/>
    <property type="match status" value="1"/>
</dbReference>
<protein>
    <recommendedName>
        <fullName evidence="7">Amine oxidase</fullName>
        <ecNumber evidence="7">1.4.3.-</ecNumber>
    </recommendedName>
</protein>
<feature type="binding site" evidence="6">
    <location>
        <position position="472"/>
    </location>
    <ligand>
        <name>FAD</name>
        <dbReference type="ChEBI" id="CHEBI:57692"/>
    </ligand>
</feature>
<proteinExistence type="inferred from homology"/>
<evidence type="ECO:0000259" key="8">
    <source>
        <dbReference type="Pfam" id="PF01593"/>
    </source>
</evidence>
<evidence type="ECO:0000313" key="9">
    <source>
        <dbReference type="Proteomes" id="UP000887575"/>
    </source>
</evidence>
<evidence type="ECO:0000256" key="7">
    <source>
        <dbReference type="RuleBase" id="RU362067"/>
    </source>
</evidence>
<feature type="binding site" evidence="6">
    <location>
        <position position="35"/>
    </location>
    <ligand>
        <name>FAD</name>
        <dbReference type="ChEBI" id="CHEBI:57692"/>
    </ligand>
</feature>
<keyword evidence="4 7" id="KW-0560">Oxidoreductase</keyword>
<evidence type="ECO:0000256" key="3">
    <source>
        <dbReference type="ARBA" id="ARBA00005995"/>
    </source>
</evidence>
<evidence type="ECO:0000256" key="2">
    <source>
        <dbReference type="ARBA" id="ARBA00004362"/>
    </source>
</evidence>
<dbReference type="Proteomes" id="UP000887575">
    <property type="component" value="Unassembled WGS sequence"/>
</dbReference>
<feature type="binding site" evidence="6">
    <location>
        <position position="394"/>
    </location>
    <ligand>
        <name>substrate</name>
    </ligand>
</feature>
<feature type="binding site" evidence="6">
    <location>
        <position position="270"/>
    </location>
    <ligand>
        <name>FAD</name>
        <dbReference type="ChEBI" id="CHEBI:57692"/>
    </ligand>
</feature>
<dbReference type="GO" id="GO:0005741">
    <property type="term" value="C:mitochondrial outer membrane"/>
    <property type="evidence" value="ECO:0007669"/>
    <property type="project" value="UniProtKB-SubCell"/>
</dbReference>
<dbReference type="AlphaFoldDB" id="A0AAF3FDD9"/>
<dbReference type="GO" id="GO:0097621">
    <property type="term" value="F:monoamine oxidase activity"/>
    <property type="evidence" value="ECO:0007669"/>
    <property type="project" value="UniProtKB-EC"/>
</dbReference>
<evidence type="ECO:0000256" key="6">
    <source>
        <dbReference type="PIRSR" id="PIRSR601613-1"/>
    </source>
</evidence>
<evidence type="ECO:0000313" key="10">
    <source>
        <dbReference type="WBParaSite" id="MBELARI_LOCUS4980"/>
    </source>
</evidence>
<name>A0AAF3FDD9_9BILA</name>
<dbReference type="Gene3D" id="3.50.50.60">
    <property type="entry name" value="FAD/NAD(P)-binding domain"/>
    <property type="match status" value="1"/>
</dbReference>
<dbReference type="PANTHER" id="PTHR43563">
    <property type="entry name" value="AMINE OXIDASE"/>
    <property type="match status" value="1"/>
</dbReference>
<dbReference type="InterPro" id="IPR001613">
    <property type="entry name" value="Flavin_amine_oxidase"/>
</dbReference>
<comment type="cofactor">
    <cofactor evidence="1 7">
        <name>FAD</name>
        <dbReference type="ChEBI" id="CHEBI:57692"/>
    </cofactor>
</comment>
<reference evidence="10" key="1">
    <citation type="submission" date="2024-02" db="UniProtKB">
        <authorList>
            <consortium name="WormBaseParasite"/>
        </authorList>
    </citation>
    <scope>IDENTIFICATION</scope>
</reference>
<dbReference type="Pfam" id="PF01593">
    <property type="entry name" value="Amino_oxidase"/>
    <property type="match status" value="1"/>
</dbReference>
<evidence type="ECO:0000256" key="1">
    <source>
        <dbReference type="ARBA" id="ARBA00001974"/>
    </source>
</evidence>
<comment type="subcellular location">
    <subcellularLocation>
        <location evidence="2">Mitochondrion outer membrane</location>
        <topology evidence="2">Single-pass type IV membrane protein</topology>
        <orientation evidence="2">Cytoplasmic side</orientation>
    </subcellularLocation>
</comment>
<feature type="domain" description="Amine oxidase" evidence="8">
    <location>
        <begin position="34"/>
        <end position="496"/>
    </location>
</feature>
<dbReference type="Gene3D" id="1.10.405.10">
    <property type="entry name" value="Guanine Nucleotide Dissociation Inhibitor, domain 1"/>
    <property type="match status" value="1"/>
</dbReference>
<dbReference type="GO" id="GO:0008131">
    <property type="term" value="F:primary methylamine oxidase activity"/>
    <property type="evidence" value="ECO:0007669"/>
    <property type="project" value="UniProtKB-ARBA"/>
</dbReference>
<evidence type="ECO:0000256" key="5">
    <source>
        <dbReference type="ARBA" id="ARBA00048448"/>
    </source>
</evidence>
<dbReference type="Gene3D" id="3.90.660.10">
    <property type="match status" value="1"/>
</dbReference>
<accession>A0AAF3FDD9</accession>
<comment type="similarity">
    <text evidence="3 7">Belongs to the flavin monoamine oxidase family.</text>
</comment>
<sequence length="534" mass="60218">MPQENASAQTQSIQQHGQGQQVLDLDVLIVGAGVSGLATAHELRKRAPDLKLLIVEAKSRVGGRTLTVEMKGRTDKMEKFDLGGQWVGKTQSHILEIMKEFKIQTYDQYTDGIKLAQMGDVNELRPYVSALSEKNLRHYTEVELLDFFTNTNKLKALCDKLDLIEIFESQDAEVLDQMTVSQWTRDNCQTDTVEDVMELGSRIVYGVPFTRMSMLYHLFFSKSAGGYQNLVESIGDGAQAIRLHGGTQQISERLAQPFIENNTLKMNTAVSRIDIDTQTGLARVRMYDTKNKDAVLRMQIVRAKRVIMAIPPTECGKLRWVPEVPFMKRRLFDNMYFGNMIKFVVTYKRAFWREKGYSGEVVSMGRTNEEGEMLPVVDAYDGCAPGGTPAIVGFMREEYADYTKELRCKEAVDDLARIYGDEAQDFIDYDEKVWGQEPFNGGCPVAYVPPGQMDAFAAIREPHHNVHFAGTESATHWMGYMSGAVQAGRRAAHEVLHMLDRDDVVHFSYLTDSTFAAGFLEKQQQGATQPKSKM</sequence>
<keyword evidence="9" id="KW-1185">Reference proteome</keyword>
<dbReference type="PANTHER" id="PTHR43563:SF14">
    <property type="entry name" value="AMINE OXIDASE"/>
    <property type="match status" value="1"/>
</dbReference>
<organism evidence="9 10">
    <name type="scientific">Mesorhabditis belari</name>
    <dbReference type="NCBI Taxonomy" id="2138241"/>
    <lineage>
        <taxon>Eukaryota</taxon>
        <taxon>Metazoa</taxon>
        <taxon>Ecdysozoa</taxon>
        <taxon>Nematoda</taxon>
        <taxon>Chromadorea</taxon>
        <taxon>Rhabditida</taxon>
        <taxon>Rhabditina</taxon>
        <taxon>Rhabditomorpha</taxon>
        <taxon>Rhabditoidea</taxon>
        <taxon>Rhabditidae</taxon>
        <taxon>Mesorhabditinae</taxon>
        <taxon>Mesorhabditis</taxon>
    </lineage>
</organism>
<comment type="catalytic activity">
    <reaction evidence="5">
        <text>a secondary aliphatic amine + O2 + H2O = a primary amine + an aldehyde + H2O2</text>
        <dbReference type="Rhea" id="RHEA:26414"/>
        <dbReference type="ChEBI" id="CHEBI:15377"/>
        <dbReference type="ChEBI" id="CHEBI:15379"/>
        <dbReference type="ChEBI" id="CHEBI:16240"/>
        <dbReference type="ChEBI" id="CHEBI:17478"/>
        <dbReference type="ChEBI" id="CHEBI:58855"/>
        <dbReference type="ChEBI" id="CHEBI:65296"/>
        <dbReference type="EC" id="1.4.3.4"/>
    </reaction>
</comment>
<feature type="binding site" evidence="6">
    <location>
        <begin position="56"/>
        <end position="57"/>
    </location>
    <ligand>
        <name>FAD</name>
        <dbReference type="ChEBI" id="CHEBI:57692"/>
    </ligand>
</feature>
<keyword evidence="7" id="KW-0285">Flavoprotein</keyword>
<dbReference type="EC" id="1.4.3.-" evidence="7"/>
<dbReference type="PRINTS" id="PR00757">
    <property type="entry name" value="AMINEOXDASEF"/>
</dbReference>
<dbReference type="SUPFAM" id="SSF54373">
    <property type="entry name" value="FAD-linked reductases, C-terminal domain"/>
    <property type="match status" value="1"/>
</dbReference>
<evidence type="ECO:0000256" key="4">
    <source>
        <dbReference type="ARBA" id="ARBA00023002"/>
    </source>
</evidence>